<organism evidence="2 3">
    <name type="scientific">Flavobacterium crocinum</name>
    <dbReference type="NCBI Taxonomy" id="2183896"/>
    <lineage>
        <taxon>Bacteria</taxon>
        <taxon>Pseudomonadati</taxon>
        <taxon>Bacteroidota</taxon>
        <taxon>Flavobacteriia</taxon>
        <taxon>Flavobacteriales</taxon>
        <taxon>Flavobacteriaceae</taxon>
        <taxon>Flavobacterium</taxon>
    </lineage>
</organism>
<dbReference type="RefSeq" id="WP_109191219.1">
    <property type="nucleotide sequence ID" value="NZ_CP029255.1"/>
</dbReference>
<feature type="transmembrane region" description="Helical" evidence="1">
    <location>
        <begin position="189"/>
        <end position="209"/>
    </location>
</feature>
<dbReference type="AlphaFoldDB" id="A0A2S1YHY5"/>
<evidence type="ECO:0000256" key="1">
    <source>
        <dbReference type="SAM" id="Phobius"/>
    </source>
</evidence>
<dbReference type="EMBL" id="CP029255">
    <property type="protein sequence ID" value="AWK03661.1"/>
    <property type="molecule type" value="Genomic_DNA"/>
</dbReference>
<name>A0A2S1YHY5_9FLAO</name>
<evidence type="ECO:0008006" key="4">
    <source>
        <dbReference type="Google" id="ProtNLM"/>
    </source>
</evidence>
<feature type="transmembrane region" description="Helical" evidence="1">
    <location>
        <begin position="135"/>
        <end position="152"/>
    </location>
</feature>
<accession>A0A2S1YHY5</accession>
<keyword evidence="3" id="KW-1185">Reference proteome</keyword>
<sequence length="401" mass="46675">MRFNFKFILNNEKIREYLFFIGLLFLVYLPKGGFKIVGIPFTWGYIYLGFLFVLLILILLDKRTFLVQSKHFICYLATLPFVIYFSLNLFFRGYEGSLGNLVAFYVSFAFLPLFFYLFLSPFLKKIDSLYIEEKIVQAVFLVSLYGILLFVFKQVTGHYIEIPYVTVNAGDLGTLEGKYNMRGSLYKLISTYNNGNIFGVCILMLFPIFHQKNTSRIKLMIVILALILTLSRTVWLGLLFYFVLIYKDSIFRLIRIYALLGLILIVIGTFFMNRYFQYGSLSGFILDSKLGGRIEQIRQLSGLSFFGSQTFKFIEEIVYLSIFKQLGFVGIVLFCLSFFMPVYIAISTKNNNYLYLVGCMIYLFVCCSDGCMLYIPTLVFFYFISTMIFISKNRTEEQNIT</sequence>
<feature type="transmembrane region" description="Helical" evidence="1">
    <location>
        <begin position="42"/>
        <end position="60"/>
    </location>
</feature>
<keyword evidence="1" id="KW-1133">Transmembrane helix</keyword>
<gene>
    <name evidence="2" type="ORF">HYN56_05250</name>
</gene>
<feature type="transmembrane region" description="Helical" evidence="1">
    <location>
        <begin position="221"/>
        <end position="244"/>
    </location>
</feature>
<dbReference type="Proteomes" id="UP000245250">
    <property type="component" value="Chromosome"/>
</dbReference>
<evidence type="ECO:0000313" key="3">
    <source>
        <dbReference type="Proteomes" id="UP000245250"/>
    </source>
</evidence>
<feature type="transmembrane region" description="Helical" evidence="1">
    <location>
        <begin position="250"/>
        <end position="272"/>
    </location>
</feature>
<protein>
    <recommendedName>
        <fullName evidence="4">O-antigen ligase domain-containing protein</fullName>
    </recommendedName>
</protein>
<feature type="transmembrane region" description="Helical" evidence="1">
    <location>
        <begin position="326"/>
        <end position="346"/>
    </location>
</feature>
<reference evidence="2 3" key="1">
    <citation type="submission" date="2018-05" db="EMBL/GenBank/DDBJ databases">
        <title>Genome sequencing of Flavobacterium sp. HYN0056.</title>
        <authorList>
            <person name="Yi H."/>
            <person name="Baek C."/>
        </authorList>
    </citation>
    <scope>NUCLEOTIDE SEQUENCE [LARGE SCALE GENOMIC DNA]</scope>
    <source>
        <strain evidence="2 3">HYN0056</strain>
    </source>
</reference>
<feature type="transmembrane region" description="Helical" evidence="1">
    <location>
        <begin position="14"/>
        <end position="30"/>
    </location>
</feature>
<evidence type="ECO:0000313" key="2">
    <source>
        <dbReference type="EMBL" id="AWK03661.1"/>
    </source>
</evidence>
<feature type="transmembrane region" description="Helical" evidence="1">
    <location>
        <begin position="352"/>
        <end position="384"/>
    </location>
</feature>
<feature type="transmembrane region" description="Helical" evidence="1">
    <location>
        <begin position="72"/>
        <end position="91"/>
    </location>
</feature>
<feature type="transmembrane region" description="Helical" evidence="1">
    <location>
        <begin position="103"/>
        <end position="123"/>
    </location>
</feature>
<keyword evidence="1" id="KW-0472">Membrane</keyword>
<keyword evidence="1" id="KW-0812">Transmembrane</keyword>
<proteinExistence type="predicted"/>
<dbReference type="KEGG" id="fcr:HYN56_05250"/>